<dbReference type="SUPFAM" id="SSF55239">
    <property type="entry name" value="RuBisCO, small subunit"/>
    <property type="match status" value="1"/>
</dbReference>
<keyword evidence="2" id="KW-0150">Chloroplast</keyword>
<dbReference type="InterPro" id="IPR036385">
    <property type="entry name" value="RuBisCO_ssu_sf"/>
</dbReference>
<reference evidence="2" key="1">
    <citation type="submission" date="2019-03" db="EMBL/GenBank/DDBJ databases">
        <title>Phycologia Chloroplast and mitochondrial genomes of Kumanoa mahlacensis.</title>
        <authorList>
            <person name="Fang K."/>
        </authorList>
    </citation>
    <scope>NUCLEOTIDE SEQUENCE</scope>
    <source>
        <strain evidence="2">SAS-FKP1701</strain>
    </source>
</reference>
<organism evidence="2">
    <name type="scientific">Kumanoa mahlacensis</name>
    <dbReference type="NCBI Taxonomy" id="1196387"/>
    <lineage>
        <taxon>Eukaryota</taxon>
        <taxon>Rhodophyta</taxon>
        <taxon>Florideophyceae</taxon>
        <taxon>Nemaliophycidae</taxon>
        <taxon>Batrachospermales</taxon>
        <taxon>Batrachospermaceae</taxon>
        <taxon>Kumanoa</taxon>
    </lineage>
</organism>
<dbReference type="Pfam" id="PF00101">
    <property type="entry name" value="RuBisCO_small"/>
    <property type="match status" value="1"/>
</dbReference>
<protein>
    <submittedName>
        <fullName evidence="2">Ribulose-1,5-bisphosphate carboxylase/oxygenase small subunit</fullName>
    </submittedName>
</protein>
<geneLocation type="chloroplast" evidence="2"/>
<proteinExistence type="predicted"/>
<keyword evidence="2" id="KW-0934">Plastid</keyword>
<dbReference type="InterPro" id="IPR000894">
    <property type="entry name" value="RuBisCO_ssu_dom"/>
</dbReference>
<sequence>MYEISSCRKANPNQYIKVNAFDNTRGIESCSLSFLINRPSSEPGFGLIRTEDIGRNQKYSIHSYATEKPEGNRY</sequence>
<feature type="domain" description="Ribulose bisphosphate carboxylase small subunit" evidence="1">
    <location>
        <begin position="1"/>
        <end position="39"/>
    </location>
</feature>
<evidence type="ECO:0000313" key="2">
    <source>
        <dbReference type="EMBL" id="UEQ11931.1"/>
    </source>
</evidence>
<gene>
    <name evidence="2" type="primary">rbcS</name>
</gene>
<dbReference type="Gene3D" id="3.30.190.10">
    <property type="entry name" value="Ribulose bisphosphate carboxylase, small subunit"/>
    <property type="match status" value="1"/>
</dbReference>
<evidence type="ECO:0000259" key="1">
    <source>
        <dbReference type="Pfam" id="PF00101"/>
    </source>
</evidence>
<dbReference type="EMBL" id="MK641509">
    <property type="protein sequence ID" value="UEQ11931.1"/>
    <property type="molecule type" value="Genomic_DNA"/>
</dbReference>
<accession>A0A8K1YU86</accession>
<dbReference type="AlphaFoldDB" id="A0A8K1YU86"/>
<name>A0A8K1YU86_9FLOR</name>